<keyword evidence="1" id="KW-0812">Transmembrane</keyword>
<evidence type="ECO:0000256" key="1">
    <source>
        <dbReference type="SAM" id="Phobius"/>
    </source>
</evidence>
<dbReference type="Proteomes" id="UP000289886">
    <property type="component" value="Unassembled WGS sequence"/>
</dbReference>
<keyword evidence="3" id="KW-1185">Reference proteome</keyword>
<evidence type="ECO:0000313" key="2">
    <source>
        <dbReference type="EMBL" id="RXM35084.1"/>
    </source>
</evidence>
<dbReference type="EMBL" id="SCEB01214482">
    <property type="protein sequence ID" value="RXM35084.1"/>
    <property type="molecule type" value="Genomic_DNA"/>
</dbReference>
<gene>
    <name evidence="2" type="ORF">EOD39_0970</name>
</gene>
<reference evidence="2 3" key="1">
    <citation type="submission" date="2019-01" db="EMBL/GenBank/DDBJ databases">
        <title>Draft Genome and Complete Hox-Cluster Characterization of the Sterlet Sturgeon (Acipenser ruthenus).</title>
        <authorList>
            <person name="Wei Q."/>
        </authorList>
    </citation>
    <scope>NUCLEOTIDE SEQUENCE [LARGE SCALE GENOMIC DNA]</scope>
    <source>
        <strain evidence="2">WHYD16114868_AA</strain>
        <tissue evidence="2">Blood</tissue>
    </source>
</reference>
<keyword evidence="1" id="KW-1133">Transmembrane helix</keyword>
<name>A0A444UIV5_ACIRT</name>
<sequence length="77" mass="8388">MKTSEISHTILCDMIESNFNNEVRQIPSHAVSLIVALARLLAKAACRGALLQFMWTLNFGLGSFLLLLVACWGPAAV</sequence>
<comment type="caution">
    <text evidence="2">The sequence shown here is derived from an EMBL/GenBank/DDBJ whole genome shotgun (WGS) entry which is preliminary data.</text>
</comment>
<evidence type="ECO:0000313" key="3">
    <source>
        <dbReference type="Proteomes" id="UP000289886"/>
    </source>
</evidence>
<proteinExistence type="predicted"/>
<accession>A0A444UIV5</accession>
<keyword evidence="1" id="KW-0472">Membrane</keyword>
<feature type="transmembrane region" description="Helical" evidence="1">
    <location>
        <begin position="54"/>
        <end position="75"/>
    </location>
</feature>
<protein>
    <submittedName>
        <fullName evidence="2">Uncharacterized protein</fullName>
    </submittedName>
</protein>
<organism evidence="2 3">
    <name type="scientific">Acipenser ruthenus</name>
    <name type="common">Sterlet sturgeon</name>
    <dbReference type="NCBI Taxonomy" id="7906"/>
    <lineage>
        <taxon>Eukaryota</taxon>
        <taxon>Metazoa</taxon>
        <taxon>Chordata</taxon>
        <taxon>Craniata</taxon>
        <taxon>Vertebrata</taxon>
        <taxon>Euteleostomi</taxon>
        <taxon>Actinopterygii</taxon>
        <taxon>Chondrostei</taxon>
        <taxon>Acipenseriformes</taxon>
        <taxon>Acipenseridae</taxon>
        <taxon>Acipenser</taxon>
    </lineage>
</organism>
<dbReference type="AlphaFoldDB" id="A0A444UIV5"/>